<dbReference type="EMBL" id="JWJG01000028">
    <property type="protein sequence ID" value="KIF83684.1"/>
    <property type="molecule type" value="Genomic_DNA"/>
</dbReference>
<keyword evidence="6" id="KW-0966">Cell projection</keyword>
<proteinExistence type="inferred from homology"/>
<sequence>MASVINTNTASLNAQRNLTSSASSLATSLQRLSSGLRINSAKDDAAGLAISERFTAQIKGLNQAVRNANDGISLAQTAEGGLGTASDLLQRMRELSVQSANGTNSASDRASLQQEVSQLAQELNRVATTTQFNGQNVLDGSLSATQFQVGANANQTINVGITSAKAAD</sequence>
<dbReference type="InterPro" id="IPR001492">
    <property type="entry name" value="Flagellin"/>
</dbReference>
<dbReference type="PANTHER" id="PTHR42792:SF2">
    <property type="entry name" value="FLAGELLIN"/>
    <property type="match status" value="1"/>
</dbReference>
<comment type="similarity">
    <text evidence="3">Belongs to the bacterial flagellin family.</text>
</comment>
<evidence type="ECO:0000256" key="3">
    <source>
        <dbReference type="ARBA" id="ARBA00005709"/>
    </source>
</evidence>
<dbReference type="PRINTS" id="PR00207">
    <property type="entry name" value="FLAGELLIN"/>
</dbReference>
<keyword evidence="7" id="KW-1185">Reference proteome</keyword>
<keyword evidence="6" id="KW-0969">Cilium</keyword>
<keyword evidence="4" id="KW-0975">Bacterial flagellum</keyword>
<evidence type="ECO:0000256" key="2">
    <source>
        <dbReference type="ARBA" id="ARBA00004613"/>
    </source>
</evidence>
<keyword evidence="6" id="KW-0282">Flagellum</keyword>
<accession>A0A0C2BUH3</accession>
<feature type="domain" description="Flagellin N-terminal" evidence="5">
    <location>
        <begin position="5"/>
        <end position="141"/>
    </location>
</feature>
<dbReference type="GO" id="GO:0005198">
    <property type="term" value="F:structural molecule activity"/>
    <property type="evidence" value="ECO:0007669"/>
    <property type="project" value="InterPro"/>
</dbReference>
<dbReference type="Gene3D" id="1.20.1330.10">
    <property type="entry name" value="f41 fragment of flagellin, N-terminal domain"/>
    <property type="match status" value="1"/>
</dbReference>
<dbReference type="SUPFAM" id="SSF64518">
    <property type="entry name" value="Phase 1 flagellin"/>
    <property type="match status" value="1"/>
</dbReference>
<protein>
    <submittedName>
        <fullName evidence="6">Flagellin</fullName>
    </submittedName>
</protein>
<evidence type="ECO:0000256" key="4">
    <source>
        <dbReference type="ARBA" id="ARBA00023143"/>
    </source>
</evidence>
<dbReference type="InterPro" id="IPR001029">
    <property type="entry name" value="Flagellin_N"/>
</dbReference>
<dbReference type="GO" id="GO:0005576">
    <property type="term" value="C:extracellular region"/>
    <property type="evidence" value="ECO:0007669"/>
    <property type="project" value="UniProtKB-SubCell"/>
</dbReference>
<organism evidence="6 7">
    <name type="scientific">Noviherbaspirillum autotrophicum</name>
    <dbReference type="NCBI Taxonomy" id="709839"/>
    <lineage>
        <taxon>Bacteria</taxon>
        <taxon>Pseudomonadati</taxon>
        <taxon>Pseudomonadota</taxon>
        <taxon>Betaproteobacteria</taxon>
        <taxon>Burkholderiales</taxon>
        <taxon>Oxalobacteraceae</taxon>
        <taxon>Noviherbaspirillum</taxon>
    </lineage>
</organism>
<evidence type="ECO:0000313" key="7">
    <source>
        <dbReference type="Proteomes" id="UP000031572"/>
    </source>
</evidence>
<feature type="non-terminal residue" evidence="6">
    <location>
        <position position="168"/>
    </location>
</feature>
<comment type="caution">
    <text evidence="6">The sequence shown here is derived from an EMBL/GenBank/DDBJ whole genome shotgun (WGS) entry which is preliminary data.</text>
</comment>
<reference evidence="6 7" key="1">
    <citation type="submission" date="2014-12" db="EMBL/GenBank/DDBJ databases">
        <title>Denitrispirillum autotrophicum gen. nov., sp. nov., Denitrifying, Facultatively Autotrophic Bacteria Isolated from Rice Paddy Soil.</title>
        <authorList>
            <person name="Ishii S."/>
            <person name="Ashida N."/>
            <person name="Ohno H."/>
            <person name="Otsuka S."/>
            <person name="Yokota A."/>
            <person name="Senoo K."/>
        </authorList>
    </citation>
    <scope>NUCLEOTIDE SEQUENCE [LARGE SCALE GENOMIC DNA]</scope>
    <source>
        <strain evidence="6 7">TSA66</strain>
    </source>
</reference>
<evidence type="ECO:0000259" key="5">
    <source>
        <dbReference type="Pfam" id="PF00669"/>
    </source>
</evidence>
<dbReference type="AlphaFoldDB" id="A0A0C2BUH3"/>
<dbReference type="STRING" id="709839.TSA66_12145"/>
<dbReference type="PANTHER" id="PTHR42792">
    <property type="entry name" value="FLAGELLIN"/>
    <property type="match status" value="1"/>
</dbReference>
<dbReference type="Proteomes" id="UP000031572">
    <property type="component" value="Unassembled WGS sequence"/>
</dbReference>
<dbReference type="Gene3D" id="6.10.280.190">
    <property type="match status" value="1"/>
</dbReference>
<comment type="subcellular location">
    <subcellularLocation>
        <location evidence="1">Bacterial flagellum</location>
    </subcellularLocation>
    <subcellularLocation>
        <location evidence="2">Secreted</location>
    </subcellularLocation>
</comment>
<gene>
    <name evidence="6" type="ORF">TSA66_12145</name>
</gene>
<dbReference type="Pfam" id="PF00669">
    <property type="entry name" value="Flagellin_N"/>
    <property type="match status" value="1"/>
</dbReference>
<name>A0A0C2BUH3_9BURK</name>
<evidence type="ECO:0000256" key="1">
    <source>
        <dbReference type="ARBA" id="ARBA00004365"/>
    </source>
</evidence>
<dbReference type="GO" id="GO:0009288">
    <property type="term" value="C:bacterial-type flagellum"/>
    <property type="evidence" value="ECO:0007669"/>
    <property type="project" value="UniProtKB-SubCell"/>
</dbReference>
<evidence type="ECO:0000313" key="6">
    <source>
        <dbReference type="EMBL" id="KIF83684.1"/>
    </source>
</evidence>